<organism evidence="2 3">
    <name type="scientific">Aspergillus ibericus CBS 121593</name>
    <dbReference type="NCBI Taxonomy" id="1448316"/>
    <lineage>
        <taxon>Eukaryota</taxon>
        <taxon>Fungi</taxon>
        <taxon>Dikarya</taxon>
        <taxon>Ascomycota</taxon>
        <taxon>Pezizomycotina</taxon>
        <taxon>Eurotiomycetes</taxon>
        <taxon>Eurotiomycetidae</taxon>
        <taxon>Eurotiales</taxon>
        <taxon>Aspergillaceae</taxon>
        <taxon>Aspergillus</taxon>
        <taxon>Aspergillus subgen. Circumdati</taxon>
    </lineage>
</organism>
<sequence>MIIIPQENPQYLVWRRFREGSRFDPGRDYFCSSTSVFSSERKEEIEFNMRPLFLTTWFYLFFFFFYVVLK</sequence>
<feature type="transmembrane region" description="Helical" evidence="1">
    <location>
        <begin position="51"/>
        <end position="69"/>
    </location>
</feature>
<dbReference type="Proteomes" id="UP000249402">
    <property type="component" value="Unassembled WGS sequence"/>
</dbReference>
<evidence type="ECO:0000313" key="3">
    <source>
        <dbReference type="Proteomes" id="UP000249402"/>
    </source>
</evidence>
<dbReference type="GeneID" id="37218469"/>
<gene>
    <name evidence="2" type="ORF">BO80DRAFT_133374</name>
</gene>
<dbReference type="EMBL" id="KZ824421">
    <property type="protein sequence ID" value="RAL05286.1"/>
    <property type="molecule type" value="Genomic_DNA"/>
</dbReference>
<keyword evidence="1" id="KW-0812">Transmembrane</keyword>
<name>A0A395HCC6_9EURO</name>
<protein>
    <submittedName>
        <fullName evidence="2">Uncharacterized protein</fullName>
    </submittedName>
</protein>
<dbReference type="AlphaFoldDB" id="A0A395HCC6"/>
<evidence type="ECO:0000256" key="1">
    <source>
        <dbReference type="SAM" id="Phobius"/>
    </source>
</evidence>
<reference evidence="2 3" key="1">
    <citation type="submission" date="2018-02" db="EMBL/GenBank/DDBJ databases">
        <title>The genomes of Aspergillus section Nigri reveals drivers in fungal speciation.</title>
        <authorList>
            <consortium name="DOE Joint Genome Institute"/>
            <person name="Vesth T.C."/>
            <person name="Nybo J."/>
            <person name="Theobald S."/>
            <person name="Brandl J."/>
            <person name="Frisvad J.C."/>
            <person name="Nielsen K.F."/>
            <person name="Lyhne E.K."/>
            <person name="Kogle M.E."/>
            <person name="Kuo A."/>
            <person name="Riley R."/>
            <person name="Clum A."/>
            <person name="Nolan M."/>
            <person name="Lipzen A."/>
            <person name="Salamov A."/>
            <person name="Henrissat B."/>
            <person name="Wiebenga A."/>
            <person name="De vries R.P."/>
            <person name="Grigoriev I.V."/>
            <person name="Mortensen U.H."/>
            <person name="Andersen M.R."/>
            <person name="Baker S.E."/>
        </authorList>
    </citation>
    <scope>NUCLEOTIDE SEQUENCE [LARGE SCALE GENOMIC DNA]</scope>
    <source>
        <strain evidence="2 3">CBS 121593</strain>
    </source>
</reference>
<proteinExistence type="predicted"/>
<dbReference type="RefSeq" id="XP_025579613.1">
    <property type="nucleotide sequence ID" value="XM_025713604.1"/>
</dbReference>
<evidence type="ECO:0000313" key="2">
    <source>
        <dbReference type="EMBL" id="RAL05286.1"/>
    </source>
</evidence>
<dbReference type="VEuPathDB" id="FungiDB:BO80DRAFT_133374"/>
<keyword evidence="1" id="KW-0472">Membrane</keyword>
<keyword evidence="3" id="KW-1185">Reference proteome</keyword>
<accession>A0A395HCC6</accession>
<keyword evidence="1" id="KW-1133">Transmembrane helix</keyword>